<dbReference type="GeneID" id="98162784"/>
<dbReference type="InterPro" id="IPR051035">
    <property type="entry name" value="Mito_inheritance_9"/>
</dbReference>
<dbReference type="PANTHER" id="PTHR36091">
    <property type="entry name" value="ALTERED INHERITANCE OF MITOCHONDRIA PROTEIN 9, MITOCHONDRIAL"/>
    <property type="match status" value="1"/>
</dbReference>
<proteinExistence type="predicted"/>
<sequence>MGIAWIWRNSNRLECPYYPWIEHTPNHVQPHSPLSSLESVYILNEASVPQTRRIINSFYQLRRTLSSEYIIMAEAPGVQLDSVWGDLSLEQRVSIMRWRRYGRLYYTSENIPGAKSVELQGNVSVDLRNAARRQFCLGPIAGTEWWNGERATMDIDRGPWDHPQDYAISVAHREMKWIERFAAPKPDNDPLVPSKTQNSPGSHISLLQRYVQVAPYLLASDSDVVASHIWHSDLHAGNIFIDINTCQISSIIDWQGIWAAPFILQARHPRLVQYDGELILKAPTNFKDLEPGEKNRIRDNMSQSIILYLYEQTIAKEVPIHHKALHFSNGRTRCEPIIFAGDTWEDDIIPLRESLIRIEKYWDEFGFDFPCPFHFTEDELRKHAEDSEGWNEVQDFWASISSIVARDGWTPNGGYQDAVALFNGLRETGLKVKRWKEREDFQEHTKWVENASAQPRRST</sequence>
<dbReference type="RefSeq" id="XP_070892418.1">
    <property type="nucleotide sequence ID" value="XM_071047620.1"/>
</dbReference>
<reference evidence="1 2" key="1">
    <citation type="submission" date="2024-07" db="EMBL/GenBank/DDBJ databases">
        <title>Section-level genome sequencing and comparative genomics of Aspergillus sections Usti and Cavernicolus.</title>
        <authorList>
            <consortium name="Lawrence Berkeley National Laboratory"/>
            <person name="Nybo J.L."/>
            <person name="Vesth T.C."/>
            <person name="Theobald S."/>
            <person name="Frisvad J.C."/>
            <person name="Larsen T.O."/>
            <person name="Kjaerboelling I."/>
            <person name="Rothschild-Mancinelli K."/>
            <person name="Lyhne E.K."/>
            <person name="Kogle M.E."/>
            <person name="Barry K."/>
            <person name="Clum A."/>
            <person name="Na H."/>
            <person name="Ledsgaard L."/>
            <person name="Lin J."/>
            <person name="Lipzen A."/>
            <person name="Kuo A."/>
            <person name="Riley R."/>
            <person name="Mondo S."/>
            <person name="LaButti K."/>
            <person name="Haridas S."/>
            <person name="Pangalinan J."/>
            <person name="Salamov A.A."/>
            <person name="Simmons B.A."/>
            <person name="Magnuson J.K."/>
            <person name="Chen J."/>
            <person name="Drula E."/>
            <person name="Henrissat B."/>
            <person name="Wiebenga A."/>
            <person name="Lubbers R.J."/>
            <person name="Gomes A.C."/>
            <person name="Macurrencykelacurrency M.R."/>
            <person name="Stajich J."/>
            <person name="Grigoriev I.V."/>
            <person name="Mortensen U.H."/>
            <person name="De vries R.P."/>
            <person name="Baker S.E."/>
            <person name="Andersen M.R."/>
        </authorList>
    </citation>
    <scope>NUCLEOTIDE SEQUENCE [LARGE SCALE GENOMIC DNA]</scope>
    <source>
        <strain evidence="1 2">CBS 756.74</strain>
    </source>
</reference>
<gene>
    <name evidence="1" type="ORF">BJX68DRAFT_274245</name>
</gene>
<accession>A0ABR4JAR7</accession>
<evidence type="ECO:0000313" key="1">
    <source>
        <dbReference type="EMBL" id="KAL2837153.1"/>
    </source>
</evidence>
<name>A0ABR4JAR7_9EURO</name>
<evidence type="ECO:0008006" key="3">
    <source>
        <dbReference type="Google" id="ProtNLM"/>
    </source>
</evidence>
<dbReference type="InterPro" id="IPR011009">
    <property type="entry name" value="Kinase-like_dom_sf"/>
</dbReference>
<dbReference type="EMBL" id="JBFXLR010000102">
    <property type="protein sequence ID" value="KAL2837153.1"/>
    <property type="molecule type" value="Genomic_DNA"/>
</dbReference>
<evidence type="ECO:0000313" key="2">
    <source>
        <dbReference type="Proteomes" id="UP001610444"/>
    </source>
</evidence>
<keyword evidence="2" id="KW-1185">Reference proteome</keyword>
<dbReference type="SUPFAM" id="SSF56112">
    <property type="entry name" value="Protein kinase-like (PK-like)"/>
    <property type="match status" value="1"/>
</dbReference>
<protein>
    <recommendedName>
        <fullName evidence="3">Aminoglycoside phosphotransferase domain-containing protein</fullName>
    </recommendedName>
</protein>
<organism evidence="1 2">
    <name type="scientific">Aspergillus pseudodeflectus</name>
    <dbReference type="NCBI Taxonomy" id="176178"/>
    <lineage>
        <taxon>Eukaryota</taxon>
        <taxon>Fungi</taxon>
        <taxon>Dikarya</taxon>
        <taxon>Ascomycota</taxon>
        <taxon>Pezizomycotina</taxon>
        <taxon>Eurotiomycetes</taxon>
        <taxon>Eurotiomycetidae</taxon>
        <taxon>Eurotiales</taxon>
        <taxon>Aspergillaceae</taxon>
        <taxon>Aspergillus</taxon>
        <taxon>Aspergillus subgen. Nidulantes</taxon>
    </lineage>
</organism>
<dbReference type="PANTHER" id="PTHR36091:SF2">
    <property type="entry name" value="AMINOGLYCOSIDE PHOSPHOTRANSFERASE DOMAIN-CONTAINING PROTEIN"/>
    <property type="match status" value="1"/>
</dbReference>
<comment type="caution">
    <text evidence="1">The sequence shown here is derived from an EMBL/GenBank/DDBJ whole genome shotgun (WGS) entry which is preliminary data.</text>
</comment>
<dbReference type="Proteomes" id="UP001610444">
    <property type="component" value="Unassembled WGS sequence"/>
</dbReference>